<dbReference type="AlphaFoldDB" id="A0AB34J8B0"/>
<dbReference type="PANTHER" id="PTHR42912">
    <property type="entry name" value="METHYLTRANSFERASE"/>
    <property type="match status" value="1"/>
</dbReference>
<evidence type="ECO:0000313" key="2">
    <source>
        <dbReference type="EMBL" id="KAL1514848.1"/>
    </source>
</evidence>
<dbReference type="Pfam" id="PF08241">
    <property type="entry name" value="Methyltransf_11"/>
    <property type="match status" value="1"/>
</dbReference>
<keyword evidence="3" id="KW-1185">Reference proteome</keyword>
<dbReference type="SUPFAM" id="SSF53335">
    <property type="entry name" value="S-adenosyl-L-methionine-dependent methyltransferases"/>
    <property type="match status" value="1"/>
</dbReference>
<dbReference type="CDD" id="cd02440">
    <property type="entry name" value="AdoMet_MTases"/>
    <property type="match status" value="1"/>
</dbReference>
<dbReference type="EMBL" id="JBGBPQ010000012">
    <property type="protein sequence ID" value="KAL1514848.1"/>
    <property type="molecule type" value="Genomic_DNA"/>
</dbReference>
<proteinExistence type="predicted"/>
<feature type="domain" description="Methyltransferase type 11" evidence="1">
    <location>
        <begin position="78"/>
        <end position="174"/>
    </location>
</feature>
<dbReference type="Gene3D" id="3.40.50.150">
    <property type="entry name" value="Vaccinia Virus protein VP39"/>
    <property type="match status" value="1"/>
</dbReference>
<dbReference type="InterPro" id="IPR013216">
    <property type="entry name" value="Methyltransf_11"/>
</dbReference>
<dbReference type="GO" id="GO:0008757">
    <property type="term" value="F:S-adenosylmethionine-dependent methyltransferase activity"/>
    <property type="evidence" value="ECO:0007669"/>
    <property type="project" value="InterPro"/>
</dbReference>
<comment type="caution">
    <text evidence="2">The sequence shown here is derived from an EMBL/GenBank/DDBJ whole genome shotgun (WGS) entry which is preliminary data.</text>
</comment>
<organism evidence="2 3">
    <name type="scientific">Prymnesium parvum</name>
    <name type="common">Toxic golden alga</name>
    <dbReference type="NCBI Taxonomy" id="97485"/>
    <lineage>
        <taxon>Eukaryota</taxon>
        <taxon>Haptista</taxon>
        <taxon>Haptophyta</taxon>
        <taxon>Prymnesiophyceae</taxon>
        <taxon>Prymnesiales</taxon>
        <taxon>Prymnesiaceae</taxon>
        <taxon>Prymnesium</taxon>
    </lineage>
</organism>
<evidence type="ECO:0000313" key="3">
    <source>
        <dbReference type="Proteomes" id="UP001515480"/>
    </source>
</evidence>
<reference evidence="2 3" key="1">
    <citation type="journal article" date="2024" name="Science">
        <title>Giant polyketide synthase enzymes in the biosynthesis of giant marine polyether toxins.</title>
        <authorList>
            <person name="Fallon T.R."/>
            <person name="Shende V.V."/>
            <person name="Wierzbicki I.H."/>
            <person name="Pendleton A.L."/>
            <person name="Watervoot N.F."/>
            <person name="Auber R.P."/>
            <person name="Gonzalez D.J."/>
            <person name="Wisecaver J.H."/>
            <person name="Moore B.S."/>
        </authorList>
    </citation>
    <scope>NUCLEOTIDE SEQUENCE [LARGE SCALE GENOMIC DNA]</scope>
    <source>
        <strain evidence="2 3">12B1</strain>
    </source>
</reference>
<name>A0AB34J8B0_PRYPA</name>
<evidence type="ECO:0000259" key="1">
    <source>
        <dbReference type="Pfam" id="PF08241"/>
    </source>
</evidence>
<sequence>MRLCSRAEALYLACALAPPALPVLHPPAAHASPPDALRRSYDAYAPSYDRLDGGAFADALGVTPLRSAAISRCRGRVLEVGVGTGLNLPLYDASRYASLVAIDLSDGMLRQAAEARERLRMPRVELRQMDVRRLEFADSTFDCVVDTFSLCVFTDPVAALREMARVCKPDGRLLLVEHQRSSGPLGMYQDMTAPAVAELGGKGCYWNQQVESLMSQAGVKLIKKEESLLGTIAFFEAMPNVA</sequence>
<dbReference type="InterPro" id="IPR029063">
    <property type="entry name" value="SAM-dependent_MTases_sf"/>
</dbReference>
<dbReference type="PANTHER" id="PTHR42912:SF96">
    <property type="entry name" value="METHYLTRANSFERASE DOMAIN-CONTAINING PROTEIN"/>
    <property type="match status" value="1"/>
</dbReference>
<gene>
    <name evidence="2" type="ORF">AB1Y20_003933</name>
</gene>
<protein>
    <recommendedName>
        <fullName evidence="1">Methyltransferase type 11 domain-containing protein</fullName>
    </recommendedName>
</protein>
<dbReference type="InterPro" id="IPR050508">
    <property type="entry name" value="Methyltransf_Superfamily"/>
</dbReference>
<dbReference type="Proteomes" id="UP001515480">
    <property type="component" value="Unassembled WGS sequence"/>
</dbReference>
<accession>A0AB34J8B0</accession>